<reference evidence="5" key="2">
    <citation type="submission" date="2018-06" db="EMBL/GenBank/DDBJ databases">
        <title>Identification of six novel powdery mildew effectors by Agrobacterium tumefaciens-mediated host induced gene silencing (ATM-HIGS) system.</title>
        <authorList>
            <person name="Martinez-Cruz J."/>
            <person name="Romero D."/>
            <person name="de Vicente A."/>
            <person name="Perez-Garcia A."/>
        </authorList>
    </citation>
    <scope>NUCLEOTIDE SEQUENCE</scope>
    <source>
        <strain evidence="5">2086</strain>
    </source>
</reference>
<feature type="signal peptide" evidence="4">
    <location>
        <begin position="1"/>
        <end position="16"/>
    </location>
</feature>
<proteinExistence type="evidence at transcript level"/>
<reference evidence="5" key="1">
    <citation type="submission" date="2016-05" db="EMBL/GenBank/DDBJ databases">
        <authorList>
            <person name="Lavstsen T."/>
            <person name="Jespersen J.S."/>
        </authorList>
    </citation>
    <scope>NUCLEOTIDE SEQUENCE</scope>
    <source>
        <strain evidence="5">2086</strain>
    </source>
</reference>
<dbReference type="InterPro" id="IPR010829">
    <property type="entry name" value="Cerato-platanin"/>
</dbReference>
<dbReference type="GO" id="GO:0005576">
    <property type="term" value="C:extracellular region"/>
    <property type="evidence" value="ECO:0007669"/>
    <property type="project" value="UniProtKB-SubCell"/>
</dbReference>
<evidence type="ECO:0000313" key="5">
    <source>
        <dbReference type="EMBL" id="ARK07237.1"/>
    </source>
</evidence>
<evidence type="ECO:0000256" key="3">
    <source>
        <dbReference type="ARBA" id="ARBA00022525"/>
    </source>
</evidence>
<comment type="subcellular location">
    <subcellularLocation>
        <location evidence="1">Secreted</location>
    </subcellularLocation>
</comment>
<sequence length="135" mass="13882">MRLVTCLLSLSTACSAISISYSSGYDDQSRSLDMVSCSDGTNGLLTKSYTTQGSLPSFPRIGGASVIAGWNSESCGTCWTLTYGNQSVNVLAIDHAAEGFNVAQAVLDLLTNGHAVSFGRINGTATPTSSSACGL</sequence>
<comment type="similarity">
    <text evidence="2">Belongs to the cerato-platanin family.</text>
</comment>
<dbReference type="AlphaFoldDB" id="A0A2U7N758"/>
<dbReference type="CDD" id="cd22778">
    <property type="entry name" value="DPBB_CEPL-like"/>
    <property type="match status" value="1"/>
</dbReference>
<evidence type="ECO:0000256" key="1">
    <source>
        <dbReference type="ARBA" id="ARBA00004613"/>
    </source>
</evidence>
<evidence type="ECO:0000256" key="2">
    <source>
        <dbReference type="ARBA" id="ARBA00010421"/>
    </source>
</evidence>
<evidence type="ECO:0000256" key="4">
    <source>
        <dbReference type="SAM" id="SignalP"/>
    </source>
</evidence>
<feature type="chain" id="PRO_5016080493" evidence="4">
    <location>
        <begin position="17"/>
        <end position="135"/>
    </location>
</feature>
<accession>A0A2U7N758</accession>
<dbReference type="Gene3D" id="2.40.40.10">
    <property type="entry name" value="RlpA-like domain"/>
    <property type="match status" value="1"/>
</dbReference>
<keyword evidence="3" id="KW-0964">Secreted</keyword>
<dbReference type="SUPFAM" id="SSF50685">
    <property type="entry name" value="Barwin-like endoglucanases"/>
    <property type="match status" value="1"/>
</dbReference>
<dbReference type="SMR" id="A0A2U7N758"/>
<organism evidence="5">
    <name type="scientific">Podosphaera xanthii</name>
    <dbReference type="NCBI Taxonomy" id="135283"/>
    <lineage>
        <taxon>Eukaryota</taxon>
        <taxon>Fungi</taxon>
        <taxon>Dikarya</taxon>
        <taxon>Ascomycota</taxon>
        <taxon>Pezizomycotina</taxon>
        <taxon>Leotiomycetes</taxon>
        <taxon>Erysiphales</taxon>
        <taxon>Erysiphaceae</taxon>
        <taxon>Podosphaera</taxon>
    </lineage>
</organism>
<keyword evidence="4" id="KW-0732">Signal</keyword>
<protein>
    <submittedName>
        <fullName evidence="5">Putative secreted effector protein CSEP054</fullName>
    </submittedName>
</protein>
<dbReference type="EMBL" id="KX278424">
    <property type="protein sequence ID" value="ARK07237.1"/>
    <property type="molecule type" value="mRNA"/>
</dbReference>
<name>A0A2U7N758_9PEZI</name>
<dbReference type="Pfam" id="PF07249">
    <property type="entry name" value="Cerato-platanin"/>
    <property type="match status" value="1"/>
</dbReference>
<dbReference type="InterPro" id="IPR036908">
    <property type="entry name" value="RlpA-like_sf"/>
</dbReference>